<keyword evidence="2" id="KW-1185">Reference proteome</keyword>
<sequence>MYTDNFGQGDIDKELSAELNTVIIIPQKVYGVCWTERLVENSKFKWDTSVQALLPKLSHKDTRFSKETAR</sequence>
<evidence type="ECO:0000313" key="2">
    <source>
        <dbReference type="Proteomes" id="UP001149954"/>
    </source>
</evidence>
<comment type="caution">
    <text evidence="1">The sequence shown here is derived from an EMBL/GenBank/DDBJ whole genome shotgun (WGS) entry which is preliminary data.</text>
</comment>
<organism evidence="1 2">
    <name type="scientific">Penicillium fimorum</name>
    <dbReference type="NCBI Taxonomy" id="1882269"/>
    <lineage>
        <taxon>Eukaryota</taxon>
        <taxon>Fungi</taxon>
        <taxon>Dikarya</taxon>
        <taxon>Ascomycota</taxon>
        <taxon>Pezizomycotina</taxon>
        <taxon>Eurotiomycetes</taxon>
        <taxon>Eurotiomycetidae</taxon>
        <taxon>Eurotiales</taxon>
        <taxon>Aspergillaceae</taxon>
        <taxon>Penicillium</taxon>
    </lineage>
</organism>
<dbReference type="Proteomes" id="UP001149954">
    <property type="component" value="Unassembled WGS sequence"/>
</dbReference>
<dbReference type="EMBL" id="JAPWDS010000006">
    <property type="protein sequence ID" value="KAJ5493666.1"/>
    <property type="molecule type" value="Genomic_DNA"/>
</dbReference>
<protein>
    <submittedName>
        <fullName evidence="1">Uncharacterized protein</fullName>
    </submittedName>
</protein>
<gene>
    <name evidence="1" type="ORF">N7463_009753</name>
</gene>
<dbReference type="AlphaFoldDB" id="A0A9W9XIK5"/>
<reference evidence="1" key="1">
    <citation type="submission" date="2022-12" db="EMBL/GenBank/DDBJ databases">
        <authorList>
            <person name="Petersen C."/>
        </authorList>
    </citation>
    <scope>NUCLEOTIDE SEQUENCE</scope>
    <source>
        <strain evidence="1">IBT 29495</strain>
    </source>
</reference>
<reference evidence="1" key="2">
    <citation type="journal article" date="2023" name="IMA Fungus">
        <title>Comparative genomic study of the Penicillium genus elucidates a diverse pangenome and 15 lateral gene transfer events.</title>
        <authorList>
            <person name="Petersen C."/>
            <person name="Sorensen T."/>
            <person name="Nielsen M.R."/>
            <person name="Sondergaard T.E."/>
            <person name="Sorensen J.L."/>
            <person name="Fitzpatrick D.A."/>
            <person name="Frisvad J.C."/>
            <person name="Nielsen K.L."/>
        </authorList>
    </citation>
    <scope>NUCLEOTIDE SEQUENCE</scope>
    <source>
        <strain evidence="1">IBT 29495</strain>
    </source>
</reference>
<proteinExistence type="predicted"/>
<name>A0A9W9XIK5_9EURO</name>
<evidence type="ECO:0000313" key="1">
    <source>
        <dbReference type="EMBL" id="KAJ5493666.1"/>
    </source>
</evidence>
<accession>A0A9W9XIK5</accession>